<dbReference type="Pfam" id="PF03544">
    <property type="entry name" value="TonB_C"/>
    <property type="match status" value="1"/>
</dbReference>
<evidence type="ECO:0000256" key="11">
    <source>
        <dbReference type="SAM" id="Phobius"/>
    </source>
</evidence>
<dbReference type="SUPFAM" id="SSF74653">
    <property type="entry name" value="TolA/TonB C-terminal domain"/>
    <property type="match status" value="1"/>
</dbReference>
<protein>
    <submittedName>
        <fullName evidence="13">Outer membrane transport energization protein TonB</fullName>
    </submittedName>
</protein>
<dbReference type="InterPro" id="IPR051045">
    <property type="entry name" value="TonB-dependent_transducer"/>
</dbReference>
<feature type="compositionally biased region" description="Pro residues" evidence="10">
    <location>
        <begin position="97"/>
        <end position="117"/>
    </location>
</feature>
<dbReference type="KEGG" id="bxe:Bxe_C0227"/>
<dbReference type="Gene3D" id="3.30.1150.10">
    <property type="match status" value="1"/>
</dbReference>
<gene>
    <name evidence="13" type="ORF">Bxe_C0227</name>
</gene>
<dbReference type="GO" id="GO:0031992">
    <property type="term" value="F:energy transducer activity"/>
    <property type="evidence" value="ECO:0007669"/>
    <property type="project" value="TreeGrafter"/>
</dbReference>
<comment type="similarity">
    <text evidence="2">Belongs to the TonB family.</text>
</comment>
<dbReference type="EMBL" id="CP000272">
    <property type="protein sequence ID" value="ABE36151.1"/>
    <property type="molecule type" value="Genomic_DNA"/>
</dbReference>
<proteinExistence type="inferred from homology"/>
<feature type="transmembrane region" description="Helical" evidence="11">
    <location>
        <begin position="55"/>
        <end position="76"/>
    </location>
</feature>
<evidence type="ECO:0000256" key="2">
    <source>
        <dbReference type="ARBA" id="ARBA00006555"/>
    </source>
</evidence>
<evidence type="ECO:0000256" key="8">
    <source>
        <dbReference type="ARBA" id="ARBA00022989"/>
    </source>
</evidence>
<dbReference type="PANTHER" id="PTHR33446:SF2">
    <property type="entry name" value="PROTEIN TONB"/>
    <property type="match status" value="1"/>
</dbReference>
<dbReference type="InterPro" id="IPR006260">
    <property type="entry name" value="TonB/TolA_C"/>
</dbReference>
<dbReference type="OrthoDB" id="9792439at2"/>
<dbReference type="GO" id="GO:0098797">
    <property type="term" value="C:plasma membrane protein complex"/>
    <property type="evidence" value="ECO:0007669"/>
    <property type="project" value="TreeGrafter"/>
</dbReference>
<keyword evidence="5" id="KW-0997">Cell inner membrane</keyword>
<dbReference type="InterPro" id="IPR037682">
    <property type="entry name" value="TonB_C"/>
</dbReference>
<keyword evidence="6 11" id="KW-0812">Transmembrane</keyword>
<keyword evidence="14" id="KW-1185">Reference proteome</keyword>
<evidence type="ECO:0000259" key="12">
    <source>
        <dbReference type="PROSITE" id="PS52015"/>
    </source>
</evidence>
<name>Q13ID8_PARXL</name>
<keyword evidence="9 11" id="KW-0472">Membrane</keyword>
<reference evidence="13 14" key="1">
    <citation type="journal article" date="2006" name="Proc. Natl. Acad. Sci. U.S.A.">
        <title>Burkholderia xenovorans LB400 harbors a multi-replicon, 9.73-Mbp genome shaped for versatility.</title>
        <authorList>
            <person name="Chain P.S."/>
            <person name="Denef V.J."/>
            <person name="Konstantinidis K.T."/>
            <person name="Vergez L.M."/>
            <person name="Agullo L."/>
            <person name="Reyes V.L."/>
            <person name="Hauser L."/>
            <person name="Cordova M."/>
            <person name="Gomez L."/>
            <person name="Gonzalez M."/>
            <person name="Land M."/>
            <person name="Lao V."/>
            <person name="Larimer F."/>
            <person name="LiPuma J.J."/>
            <person name="Mahenthiralingam E."/>
            <person name="Malfatti S.A."/>
            <person name="Marx C.J."/>
            <person name="Parnell J.J."/>
            <person name="Ramette A."/>
            <person name="Richardson P."/>
            <person name="Seeger M."/>
            <person name="Smith D."/>
            <person name="Spilker T."/>
            <person name="Sul W.J."/>
            <person name="Tsoi T.V."/>
            <person name="Ulrich L.E."/>
            <person name="Zhulin I.B."/>
            <person name="Tiedje J.M."/>
        </authorList>
    </citation>
    <scope>NUCLEOTIDE SEQUENCE [LARGE SCALE GENOMIC DNA]</scope>
    <source>
        <strain evidence="13 14">LB400</strain>
    </source>
</reference>
<keyword evidence="8 11" id="KW-1133">Transmembrane helix</keyword>
<dbReference type="PROSITE" id="PS52015">
    <property type="entry name" value="TONB_CTD"/>
    <property type="match status" value="1"/>
</dbReference>
<dbReference type="Proteomes" id="UP000001817">
    <property type="component" value="Chromosome 3"/>
</dbReference>
<dbReference type="KEGG" id="bxb:DR64_8204"/>
<keyword evidence="3" id="KW-0813">Transport</keyword>
<sequence length="275" mass="29045">MNSTTLLFPSTRRRYRLAALRPAMPAGPFVHDVNVLIPPSLALGDRRHPLRFRTLWAVLLVAVAAHLALIHALHAARSHAPHTPVKLPPVRIELVTPPKPLPEAPTPPPPSPAPAKTPPRVTHAAPMARAVRPPPVAAPRPARPELPATPSDVPLAPAPTAVPAPPAAPAPAALAPAPAEAKVVPPNGSAAYLHNPPPDYPPMARDQGWEGHVVLSVHVLANGHPDSVEVRTSSGRKVLDRAAVNAVTNWIFAPARRGDTPIDGWVDVPLDFKLG</sequence>
<evidence type="ECO:0000313" key="14">
    <source>
        <dbReference type="Proteomes" id="UP000001817"/>
    </source>
</evidence>
<evidence type="ECO:0000313" key="13">
    <source>
        <dbReference type="EMBL" id="ABE36151.1"/>
    </source>
</evidence>
<evidence type="ECO:0000256" key="1">
    <source>
        <dbReference type="ARBA" id="ARBA00004383"/>
    </source>
</evidence>
<evidence type="ECO:0000256" key="10">
    <source>
        <dbReference type="SAM" id="MobiDB-lite"/>
    </source>
</evidence>
<dbReference type="NCBIfam" id="TIGR01352">
    <property type="entry name" value="tonB_Cterm"/>
    <property type="match status" value="1"/>
</dbReference>
<evidence type="ECO:0000256" key="3">
    <source>
        <dbReference type="ARBA" id="ARBA00022448"/>
    </source>
</evidence>
<dbReference type="STRING" id="266265.Bxe_C0227"/>
<keyword evidence="4" id="KW-1003">Cell membrane</keyword>
<accession>Q13ID8</accession>
<feature type="domain" description="TonB C-terminal" evidence="12">
    <location>
        <begin position="185"/>
        <end position="275"/>
    </location>
</feature>
<feature type="region of interest" description="Disordered" evidence="10">
    <location>
        <begin position="96"/>
        <end position="160"/>
    </location>
</feature>
<dbReference type="GO" id="GO:0055085">
    <property type="term" value="P:transmembrane transport"/>
    <property type="evidence" value="ECO:0007669"/>
    <property type="project" value="InterPro"/>
</dbReference>
<dbReference type="AlphaFoldDB" id="Q13ID8"/>
<evidence type="ECO:0000256" key="5">
    <source>
        <dbReference type="ARBA" id="ARBA00022519"/>
    </source>
</evidence>
<evidence type="ECO:0000256" key="7">
    <source>
        <dbReference type="ARBA" id="ARBA00022927"/>
    </source>
</evidence>
<comment type="subcellular location">
    <subcellularLocation>
        <location evidence="1">Cell inner membrane</location>
        <topology evidence="1">Single-pass membrane protein</topology>
        <orientation evidence="1">Periplasmic side</orientation>
    </subcellularLocation>
</comment>
<dbReference type="eggNOG" id="COG0810">
    <property type="taxonomic scope" value="Bacteria"/>
</dbReference>
<evidence type="ECO:0000256" key="6">
    <source>
        <dbReference type="ARBA" id="ARBA00022692"/>
    </source>
</evidence>
<evidence type="ECO:0000256" key="9">
    <source>
        <dbReference type="ARBA" id="ARBA00023136"/>
    </source>
</evidence>
<keyword evidence="7" id="KW-0653">Protein transport</keyword>
<dbReference type="PANTHER" id="PTHR33446">
    <property type="entry name" value="PROTEIN TONB-RELATED"/>
    <property type="match status" value="1"/>
</dbReference>
<organism evidence="13 14">
    <name type="scientific">Paraburkholderia xenovorans (strain LB400)</name>
    <dbReference type="NCBI Taxonomy" id="266265"/>
    <lineage>
        <taxon>Bacteria</taxon>
        <taxon>Pseudomonadati</taxon>
        <taxon>Pseudomonadota</taxon>
        <taxon>Betaproteobacteria</taxon>
        <taxon>Burkholderiales</taxon>
        <taxon>Burkholderiaceae</taxon>
        <taxon>Paraburkholderia</taxon>
    </lineage>
</organism>
<dbReference type="RefSeq" id="WP_011493411.1">
    <property type="nucleotide sequence ID" value="NC_007953.1"/>
</dbReference>
<evidence type="ECO:0000256" key="4">
    <source>
        <dbReference type="ARBA" id="ARBA00022475"/>
    </source>
</evidence>
<dbReference type="GO" id="GO:0015031">
    <property type="term" value="P:protein transport"/>
    <property type="evidence" value="ECO:0007669"/>
    <property type="project" value="UniProtKB-KW"/>
</dbReference>